<dbReference type="InterPro" id="IPR035979">
    <property type="entry name" value="RBD_domain_sf"/>
</dbReference>
<feature type="compositionally biased region" description="Basic and acidic residues" evidence="6">
    <location>
        <begin position="257"/>
        <end position="266"/>
    </location>
</feature>
<organism evidence="8">
    <name type="scientific">Leptocylindrus danicus</name>
    <dbReference type="NCBI Taxonomy" id="163516"/>
    <lineage>
        <taxon>Eukaryota</taxon>
        <taxon>Sar</taxon>
        <taxon>Stramenopiles</taxon>
        <taxon>Ochrophyta</taxon>
        <taxon>Bacillariophyta</taxon>
        <taxon>Coscinodiscophyceae</taxon>
        <taxon>Chaetocerotophycidae</taxon>
        <taxon>Leptocylindrales</taxon>
        <taxon>Leptocylindraceae</taxon>
        <taxon>Leptocylindrus</taxon>
    </lineage>
</organism>
<feature type="region of interest" description="Disordered" evidence="6">
    <location>
        <begin position="103"/>
        <end position="137"/>
    </location>
</feature>
<feature type="compositionally biased region" description="Basic and acidic residues" evidence="6">
    <location>
        <begin position="467"/>
        <end position="477"/>
    </location>
</feature>
<evidence type="ECO:0000256" key="3">
    <source>
        <dbReference type="ARBA" id="ARBA00022884"/>
    </source>
</evidence>
<dbReference type="PROSITE" id="PS50102">
    <property type="entry name" value="RRM"/>
    <property type="match status" value="3"/>
</dbReference>
<keyword evidence="4" id="KW-0539">Nucleus</keyword>
<feature type="compositionally biased region" description="Basic residues" evidence="6">
    <location>
        <begin position="750"/>
        <end position="762"/>
    </location>
</feature>
<dbReference type="SMART" id="SM00360">
    <property type="entry name" value="RRM"/>
    <property type="match status" value="4"/>
</dbReference>
<feature type="compositionally biased region" description="Basic and acidic residues" evidence="6">
    <location>
        <begin position="663"/>
        <end position="672"/>
    </location>
</feature>
<feature type="domain" description="RRM" evidence="7">
    <location>
        <begin position="141"/>
        <end position="228"/>
    </location>
</feature>
<dbReference type="PANTHER" id="PTHR48039">
    <property type="entry name" value="RNA-BINDING MOTIF PROTEIN 14B"/>
    <property type="match status" value="1"/>
</dbReference>
<dbReference type="InterPro" id="IPR012677">
    <property type="entry name" value="Nucleotide-bd_a/b_plait_sf"/>
</dbReference>
<name>A0A7S2NTS4_9STRA</name>
<feature type="compositionally biased region" description="Polar residues" evidence="6">
    <location>
        <begin position="456"/>
        <end position="465"/>
    </location>
</feature>
<evidence type="ECO:0000313" key="8">
    <source>
        <dbReference type="EMBL" id="CAD9560071.1"/>
    </source>
</evidence>
<reference evidence="8" key="1">
    <citation type="submission" date="2021-01" db="EMBL/GenBank/DDBJ databases">
        <authorList>
            <person name="Corre E."/>
            <person name="Pelletier E."/>
            <person name="Niang G."/>
            <person name="Scheremetjew M."/>
            <person name="Finn R."/>
            <person name="Kale V."/>
            <person name="Holt S."/>
            <person name="Cochrane G."/>
            <person name="Meng A."/>
            <person name="Brown T."/>
            <person name="Cohen L."/>
        </authorList>
    </citation>
    <scope>NUCLEOTIDE SEQUENCE</scope>
    <source>
        <strain evidence="8">B650</strain>
    </source>
</reference>
<feature type="region of interest" description="Disordered" evidence="6">
    <location>
        <begin position="226"/>
        <end position="303"/>
    </location>
</feature>
<feature type="domain" description="RRM" evidence="7">
    <location>
        <begin position="312"/>
        <end position="415"/>
    </location>
</feature>
<dbReference type="SUPFAM" id="SSF54928">
    <property type="entry name" value="RNA-binding domain, RBD"/>
    <property type="match status" value="4"/>
</dbReference>
<evidence type="ECO:0000259" key="7">
    <source>
        <dbReference type="PROSITE" id="PS50102"/>
    </source>
</evidence>
<dbReference type="InterPro" id="IPR051945">
    <property type="entry name" value="RRM_MRD1_RNA_proc_ribogen"/>
</dbReference>
<dbReference type="GO" id="GO:0003729">
    <property type="term" value="F:mRNA binding"/>
    <property type="evidence" value="ECO:0007669"/>
    <property type="project" value="TreeGrafter"/>
</dbReference>
<dbReference type="Pfam" id="PF00076">
    <property type="entry name" value="RRM_1"/>
    <property type="match status" value="4"/>
</dbReference>
<feature type="region of interest" description="Disordered" evidence="6">
    <location>
        <begin position="456"/>
        <end position="477"/>
    </location>
</feature>
<dbReference type="EMBL" id="HBGY01003878">
    <property type="protein sequence ID" value="CAD9560071.1"/>
    <property type="molecule type" value="Transcribed_RNA"/>
</dbReference>
<feature type="compositionally biased region" description="Basic and acidic residues" evidence="6">
    <location>
        <begin position="683"/>
        <end position="696"/>
    </location>
</feature>
<feature type="compositionally biased region" description="Basic and acidic residues" evidence="6">
    <location>
        <begin position="712"/>
        <end position="749"/>
    </location>
</feature>
<evidence type="ECO:0000256" key="4">
    <source>
        <dbReference type="ARBA" id="ARBA00023242"/>
    </source>
</evidence>
<dbReference type="InterPro" id="IPR000504">
    <property type="entry name" value="RRM_dom"/>
</dbReference>
<keyword evidence="2" id="KW-0677">Repeat</keyword>
<feature type="region of interest" description="Disordered" evidence="6">
    <location>
        <begin position="663"/>
        <end position="766"/>
    </location>
</feature>
<feature type="domain" description="RRM" evidence="7">
    <location>
        <begin position="8"/>
        <end position="99"/>
    </location>
</feature>
<dbReference type="PANTHER" id="PTHR48039:SF5">
    <property type="entry name" value="RNA-BINDING PROTEIN 28"/>
    <property type="match status" value="1"/>
</dbReference>
<dbReference type="AlphaFoldDB" id="A0A7S2NTS4"/>
<comment type="subcellular location">
    <subcellularLocation>
        <location evidence="1">Nucleus</location>
    </subcellularLocation>
</comment>
<protein>
    <recommendedName>
        <fullName evidence="7">RRM domain-containing protein</fullName>
    </recommendedName>
</protein>
<feature type="region of interest" description="Disordered" evidence="6">
    <location>
        <begin position="787"/>
        <end position="808"/>
    </location>
</feature>
<keyword evidence="3 5" id="KW-0694">RNA-binding</keyword>
<evidence type="ECO:0000256" key="5">
    <source>
        <dbReference type="PROSITE-ProRule" id="PRU00176"/>
    </source>
</evidence>
<gene>
    <name evidence="8" type="ORF">LDAN0321_LOCUS2373</name>
</gene>
<dbReference type="Gene3D" id="3.30.70.330">
    <property type="match status" value="4"/>
</dbReference>
<evidence type="ECO:0000256" key="1">
    <source>
        <dbReference type="ARBA" id="ARBA00004123"/>
    </source>
</evidence>
<feature type="compositionally biased region" description="Polar residues" evidence="6">
    <location>
        <begin position="228"/>
        <end position="238"/>
    </location>
</feature>
<accession>A0A7S2NTS4</accession>
<dbReference type="GO" id="GO:0005634">
    <property type="term" value="C:nucleus"/>
    <property type="evidence" value="ECO:0007669"/>
    <property type="project" value="UniProtKB-SubCell"/>
</dbReference>
<sequence length="808" mass="89997">MSQRNNASTIFVRKLPPDAARSELEEVFSEIGPVKKASVIRENKKSDVTIQSGGRKGLGFGFVRFTSPEDAQAAAGWKGGFSLVRGDEKYKLLVELAANRKDGGDAAAKNNEHKSSFTENSADKSEPSDEAHLMAKRKRTSRVILRNLAFTATKTHIKNVCSKFGEVVDINLPTVNNNGKLCHRGFAFVTFADMNSAHLAVNASSDRKSGNGGVVIKNRAVAIDFSVPKSQHQQQQKMEGNARTEKKSLSPTSQNNNDEKMGKEDNDSSSSEDSGGDSDSSSDDDKSVSADGNAPSLTKSKQEKVDDVKKNCTIFVRNIPFDADRYSMFNLFRKYGRIEGVYLVTDKATGVIKGTAFIKYANAAAAKRALDAGRAQEDTPFVTVKESSSMTSGIQHNDEGIFYSGRRLLVDLAVDRNTAETLRVERDEDGKAVKKVGKDRRNLYLKMEGYIGNNDSSDSWNNIPQMDQEKRTRASNEKSTKLRSPLFFINPHRLSIRNLSKSIDEVSLKKLVVGAIKIGLERGLVTSDDITAQLRAQGLPIRQCIGESAQIPAFDEKDIKQFVPSIFIGREVITSSVKRTELGQSKGFAFVEFTHHAHALACLRELNNNLKYSEEYAVFGKKAVEAKKSKKRGNLAAGFISEDGKIMVPRLILDFTVENKAKAKQQETRREQQLQNHLKQKHVSKERGKSEFSGKEKKGRGALQREKKRKLKELGKVENTKADNSTERREKKNREQSKEKKSQIDGKPEKKLKKLKPPKKQRVDKEEADFDNMVRSYKAVFAFGKGDSEVSESTNGNRDVNVSKRWFD</sequence>
<proteinExistence type="predicted"/>
<feature type="compositionally biased region" description="Polar residues" evidence="6">
    <location>
        <begin position="791"/>
        <end position="800"/>
    </location>
</feature>
<evidence type="ECO:0000256" key="2">
    <source>
        <dbReference type="ARBA" id="ARBA00022737"/>
    </source>
</evidence>
<feature type="compositionally biased region" description="Basic and acidic residues" evidence="6">
    <location>
        <begin position="103"/>
        <end position="133"/>
    </location>
</feature>
<evidence type="ECO:0000256" key="6">
    <source>
        <dbReference type="SAM" id="MobiDB-lite"/>
    </source>
</evidence>